<name>A0A2S0KE19_9ACTN</name>
<accession>A0A2S0KE19</accession>
<dbReference type="Pfam" id="PF12079">
    <property type="entry name" value="DUF3558"/>
    <property type="match status" value="1"/>
</dbReference>
<evidence type="ECO:0000313" key="1">
    <source>
        <dbReference type="EMBL" id="AVL99905.1"/>
    </source>
</evidence>
<protein>
    <recommendedName>
        <fullName evidence="3">DUF3558 domain-containing protein</fullName>
    </recommendedName>
</protein>
<evidence type="ECO:0008006" key="3">
    <source>
        <dbReference type="Google" id="ProtNLM"/>
    </source>
</evidence>
<dbReference type="EMBL" id="CP027433">
    <property type="protein sequence ID" value="AVL99905.1"/>
    <property type="molecule type" value="Genomic_DNA"/>
</dbReference>
<dbReference type="RefSeq" id="WP_105941637.1">
    <property type="nucleotide sequence ID" value="NZ_CP027433.1"/>
</dbReference>
<sequence length="238" mass="25356">MRKSWRRAAVHRPPRTLAPIPCRSEVQVLRSRAPLVRLVAITAYCLAVTSCAHVESSGRDHSKSALIHSTAAGVAETHELPFDTTLTQRWNGANDGTTYEPCTALSPGGLFALGIVPDSVADAAATDGQTARGCSWKYVGSVGDHWTVSQIVGNSPSLEHEKKRASTSVDEWLPDVNIGGRIVGVHHLIIGGDCETYVQSGKAAVSTIVVTLDTGVPVSEICDRAIAFTRATIDKIPH</sequence>
<dbReference type="InterPro" id="IPR024520">
    <property type="entry name" value="DUF3558"/>
</dbReference>
<reference evidence="1 2" key="1">
    <citation type="submission" date="2018-03" db="EMBL/GenBank/DDBJ databases">
        <title>Characteristics and genome of n-alkane degrading marine bacteria Gordonia iterans isolated from crude oil contaminated in Tae-an, South Korea.</title>
        <authorList>
            <person name="Lee S.-S."/>
            <person name="Kim H."/>
        </authorList>
    </citation>
    <scope>NUCLEOTIDE SEQUENCE [LARGE SCALE GENOMIC DNA]</scope>
    <source>
        <strain evidence="1 2">Co17</strain>
    </source>
</reference>
<gene>
    <name evidence="1" type="ORF">C6V83_06075</name>
</gene>
<proteinExistence type="predicted"/>
<keyword evidence="2" id="KW-1185">Reference proteome</keyword>
<organism evidence="1 2">
    <name type="scientific">Gordonia iterans</name>
    <dbReference type="NCBI Taxonomy" id="1004901"/>
    <lineage>
        <taxon>Bacteria</taxon>
        <taxon>Bacillati</taxon>
        <taxon>Actinomycetota</taxon>
        <taxon>Actinomycetes</taxon>
        <taxon>Mycobacteriales</taxon>
        <taxon>Gordoniaceae</taxon>
        <taxon>Gordonia</taxon>
    </lineage>
</organism>
<dbReference type="Proteomes" id="UP000239814">
    <property type="component" value="Chromosome"/>
</dbReference>
<evidence type="ECO:0000313" key="2">
    <source>
        <dbReference type="Proteomes" id="UP000239814"/>
    </source>
</evidence>
<dbReference type="KEGG" id="git:C6V83_06075"/>
<dbReference type="AlphaFoldDB" id="A0A2S0KE19"/>